<protein>
    <submittedName>
        <fullName evidence="1">Uncharacterized protein</fullName>
    </submittedName>
</protein>
<dbReference type="EMBL" id="KZ772713">
    <property type="protein sequence ID" value="PTQ40151.1"/>
    <property type="molecule type" value="Genomic_DNA"/>
</dbReference>
<proteinExistence type="predicted"/>
<evidence type="ECO:0000313" key="2">
    <source>
        <dbReference type="Proteomes" id="UP000244005"/>
    </source>
</evidence>
<evidence type="ECO:0000313" key="1">
    <source>
        <dbReference type="EMBL" id="PTQ40151.1"/>
    </source>
</evidence>
<dbReference type="Gramene" id="Mp4g17690.1">
    <property type="protein sequence ID" value="Mp4g17690.1.cds1"/>
    <property type="gene ID" value="Mp4g17690"/>
</dbReference>
<name>A0A2R6X253_MARPO</name>
<dbReference type="Proteomes" id="UP000244005">
    <property type="component" value="Unassembled WGS sequence"/>
</dbReference>
<keyword evidence="2" id="KW-1185">Reference proteome</keyword>
<gene>
    <name evidence="1" type="ORF">MARPO_0041s0051</name>
</gene>
<reference evidence="2" key="1">
    <citation type="journal article" date="2017" name="Cell">
        <title>Insights into land plant evolution garnered from the Marchantia polymorpha genome.</title>
        <authorList>
            <person name="Bowman J.L."/>
            <person name="Kohchi T."/>
            <person name="Yamato K.T."/>
            <person name="Jenkins J."/>
            <person name="Shu S."/>
            <person name="Ishizaki K."/>
            <person name="Yamaoka S."/>
            <person name="Nishihama R."/>
            <person name="Nakamura Y."/>
            <person name="Berger F."/>
            <person name="Adam C."/>
            <person name="Aki S.S."/>
            <person name="Althoff F."/>
            <person name="Araki T."/>
            <person name="Arteaga-Vazquez M.A."/>
            <person name="Balasubrmanian S."/>
            <person name="Barry K."/>
            <person name="Bauer D."/>
            <person name="Boehm C.R."/>
            <person name="Briginshaw L."/>
            <person name="Caballero-Perez J."/>
            <person name="Catarino B."/>
            <person name="Chen F."/>
            <person name="Chiyoda S."/>
            <person name="Chovatia M."/>
            <person name="Davies K.M."/>
            <person name="Delmans M."/>
            <person name="Demura T."/>
            <person name="Dierschke T."/>
            <person name="Dolan L."/>
            <person name="Dorantes-Acosta A.E."/>
            <person name="Eklund D.M."/>
            <person name="Florent S.N."/>
            <person name="Flores-Sandoval E."/>
            <person name="Fujiyama A."/>
            <person name="Fukuzawa H."/>
            <person name="Galik B."/>
            <person name="Grimanelli D."/>
            <person name="Grimwood J."/>
            <person name="Grossniklaus U."/>
            <person name="Hamada T."/>
            <person name="Haseloff J."/>
            <person name="Hetherington A.J."/>
            <person name="Higo A."/>
            <person name="Hirakawa Y."/>
            <person name="Hundley H.N."/>
            <person name="Ikeda Y."/>
            <person name="Inoue K."/>
            <person name="Inoue S.I."/>
            <person name="Ishida S."/>
            <person name="Jia Q."/>
            <person name="Kakita M."/>
            <person name="Kanazawa T."/>
            <person name="Kawai Y."/>
            <person name="Kawashima T."/>
            <person name="Kennedy M."/>
            <person name="Kinose K."/>
            <person name="Kinoshita T."/>
            <person name="Kohara Y."/>
            <person name="Koide E."/>
            <person name="Komatsu K."/>
            <person name="Kopischke S."/>
            <person name="Kubo M."/>
            <person name="Kyozuka J."/>
            <person name="Lagercrantz U."/>
            <person name="Lin S.S."/>
            <person name="Lindquist E."/>
            <person name="Lipzen A.M."/>
            <person name="Lu C.W."/>
            <person name="De Luna E."/>
            <person name="Martienssen R.A."/>
            <person name="Minamino N."/>
            <person name="Mizutani M."/>
            <person name="Mizutani M."/>
            <person name="Mochizuki N."/>
            <person name="Monte I."/>
            <person name="Mosher R."/>
            <person name="Nagasaki H."/>
            <person name="Nakagami H."/>
            <person name="Naramoto S."/>
            <person name="Nishitani K."/>
            <person name="Ohtani M."/>
            <person name="Okamoto T."/>
            <person name="Okumura M."/>
            <person name="Phillips J."/>
            <person name="Pollak B."/>
            <person name="Reinders A."/>
            <person name="Rovekamp M."/>
            <person name="Sano R."/>
            <person name="Sawa S."/>
            <person name="Schmid M.W."/>
            <person name="Shirakawa M."/>
            <person name="Solano R."/>
            <person name="Spunde A."/>
            <person name="Suetsugu N."/>
            <person name="Sugano S."/>
            <person name="Sugiyama A."/>
            <person name="Sun R."/>
            <person name="Suzuki Y."/>
            <person name="Takenaka M."/>
            <person name="Takezawa D."/>
            <person name="Tomogane H."/>
            <person name="Tsuzuki M."/>
            <person name="Ueda T."/>
            <person name="Umeda M."/>
            <person name="Ward J.M."/>
            <person name="Watanabe Y."/>
            <person name="Yazaki K."/>
            <person name="Yokoyama R."/>
            <person name="Yoshitake Y."/>
            <person name="Yotsui I."/>
            <person name="Zachgo S."/>
            <person name="Schmutz J."/>
        </authorList>
    </citation>
    <scope>NUCLEOTIDE SEQUENCE [LARGE SCALE GENOMIC DNA]</scope>
    <source>
        <strain evidence="2">Tak-1</strain>
    </source>
</reference>
<dbReference type="AlphaFoldDB" id="A0A2R6X253"/>
<accession>A0A2R6X253</accession>
<sequence>MRHFGLSLHSLNSHLETLETLGTLRSSRWCKQWRNRLYCKIFFGVIRGALQVHNPDNRDSTILLLQEQAFPTPCLLLATIGTSTQTTAIQPPLAKTGELIQRK</sequence>
<organism evidence="1 2">
    <name type="scientific">Marchantia polymorpha</name>
    <name type="common">Common liverwort</name>
    <name type="synonym">Marchantia aquatica</name>
    <dbReference type="NCBI Taxonomy" id="3197"/>
    <lineage>
        <taxon>Eukaryota</taxon>
        <taxon>Viridiplantae</taxon>
        <taxon>Streptophyta</taxon>
        <taxon>Embryophyta</taxon>
        <taxon>Marchantiophyta</taxon>
        <taxon>Marchantiopsida</taxon>
        <taxon>Marchantiidae</taxon>
        <taxon>Marchantiales</taxon>
        <taxon>Marchantiaceae</taxon>
        <taxon>Marchantia</taxon>
    </lineage>
</organism>